<feature type="region of interest" description="Disordered" evidence="2">
    <location>
        <begin position="260"/>
        <end position="284"/>
    </location>
</feature>
<feature type="compositionally biased region" description="Low complexity" evidence="2">
    <location>
        <begin position="273"/>
        <end position="284"/>
    </location>
</feature>
<proteinExistence type="predicted"/>
<feature type="coiled-coil region" evidence="1">
    <location>
        <begin position="62"/>
        <end position="116"/>
    </location>
</feature>
<dbReference type="EMBL" id="FO082271">
    <property type="protein sequence ID" value="CCO17492.1"/>
    <property type="molecule type" value="Genomic_DNA"/>
</dbReference>
<evidence type="ECO:0000313" key="4">
    <source>
        <dbReference type="Proteomes" id="UP000198341"/>
    </source>
</evidence>
<organism evidence="3 4">
    <name type="scientific">Bathycoccus prasinos</name>
    <dbReference type="NCBI Taxonomy" id="41875"/>
    <lineage>
        <taxon>Eukaryota</taxon>
        <taxon>Viridiplantae</taxon>
        <taxon>Chlorophyta</taxon>
        <taxon>Mamiellophyceae</taxon>
        <taxon>Mamiellales</taxon>
        <taxon>Bathycoccaceae</taxon>
        <taxon>Bathycoccus</taxon>
    </lineage>
</organism>
<accession>K8EH78</accession>
<evidence type="ECO:0000313" key="3">
    <source>
        <dbReference type="EMBL" id="CCO17492.1"/>
    </source>
</evidence>
<evidence type="ECO:0000256" key="2">
    <source>
        <dbReference type="SAM" id="MobiDB-lite"/>
    </source>
</evidence>
<protein>
    <submittedName>
        <fullName evidence="3">Pseudouridine synthase</fullName>
    </submittedName>
</protein>
<dbReference type="OrthoDB" id="498126at2759"/>
<evidence type="ECO:0000256" key="1">
    <source>
        <dbReference type="SAM" id="Coils"/>
    </source>
</evidence>
<keyword evidence="1" id="KW-0175">Coiled coil</keyword>
<name>K8EH78_9CHLO</name>
<gene>
    <name evidence="3" type="ORF">Bathy08g04210</name>
</gene>
<dbReference type="KEGG" id="bpg:Bathy08g04210"/>
<feature type="region of interest" description="Disordered" evidence="2">
    <location>
        <begin position="29"/>
        <end position="53"/>
    </location>
</feature>
<dbReference type="Proteomes" id="UP000198341">
    <property type="component" value="Chromosome 8"/>
</dbReference>
<dbReference type="RefSeq" id="XP_007511371.1">
    <property type="nucleotide sequence ID" value="XM_007511309.1"/>
</dbReference>
<reference evidence="3 4" key="1">
    <citation type="submission" date="2011-10" db="EMBL/GenBank/DDBJ databases">
        <authorList>
            <person name="Genoscope - CEA"/>
        </authorList>
    </citation>
    <scope>NUCLEOTIDE SEQUENCE [LARGE SCALE GENOMIC DNA]</scope>
    <source>
        <strain evidence="3 4">RCC 1105</strain>
    </source>
</reference>
<dbReference type="AlphaFoldDB" id="K8EH78"/>
<keyword evidence="4" id="KW-1185">Reference proteome</keyword>
<dbReference type="GeneID" id="19014400"/>
<sequence length="380" mass="42985">MQRCVVVGRRYPSSSSAIIEKNEREKKKKCSRRFRRSSTVVGNNNDNDDDGRRRNQINLKANERANERRKQAVIELSKREEACKGYCNLCGKTHTLERTREAEEVAKALLEKLRKQKSVSDEDESGQFLVEDVYDQRTGGKMIGVLLCETTTTTTTTTSERKVLKAFSGQWMGEWVVPGWCPPLARLTHDSLEYIEEREKIEKLSEEIKRLEKEASWSSSGSSGTAATAVTELKTKRKNMSRALLERIWDSYSLPSFRKERKMSEGDDDDNSDNSNSSSIRSSSDIENNRRKLVELNIRKCYYGDASKLPCGCGDCAAPKLLAECARKGWKPIAIAETWMGPNVKRGAGLREEGVFYGACLERCRPILGHMLCDAALELE</sequence>
<dbReference type="eggNOG" id="ENOG502S77H">
    <property type="taxonomic scope" value="Eukaryota"/>
</dbReference>